<reference evidence="2" key="2">
    <citation type="submission" date="2025-09" db="UniProtKB">
        <authorList>
            <consortium name="Ensembl"/>
        </authorList>
    </citation>
    <scope>IDENTIFICATION</scope>
</reference>
<dbReference type="Ensembl" id="ENSSDUT00000026309.1">
    <property type="protein sequence ID" value="ENSSDUP00000025842.1"/>
    <property type="gene ID" value="ENSSDUG00000018747.1"/>
</dbReference>
<evidence type="ECO:0000313" key="3">
    <source>
        <dbReference type="Proteomes" id="UP000261420"/>
    </source>
</evidence>
<dbReference type="AlphaFoldDB" id="A0A3B4V5H2"/>
<reference evidence="2" key="1">
    <citation type="submission" date="2025-08" db="UniProtKB">
        <authorList>
            <consortium name="Ensembl"/>
        </authorList>
    </citation>
    <scope>IDENTIFICATION</scope>
</reference>
<dbReference type="PANTHER" id="PTHR33962:SF1">
    <property type="entry name" value="RECQ-MEDIATED GENOME INSTABILITY PROTEIN 2"/>
    <property type="match status" value="1"/>
</dbReference>
<name>A0A3B4V5H2_SERDU</name>
<dbReference type="OMA" id="RVSLVWM"/>
<dbReference type="InterPro" id="IPR032245">
    <property type="entry name" value="RMI2"/>
</dbReference>
<protein>
    <submittedName>
        <fullName evidence="2">RecQ mediated genome instability 2</fullName>
    </submittedName>
</protein>
<dbReference type="GO" id="GO:0043007">
    <property type="term" value="P:maintenance of rDNA"/>
    <property type="evidence" value="ECO:0007669"/>
    <property type="project" value="TreeGrafter"/>
</dbReference>
<dbReference type="Gene3D" id="2.40.50.140">
    <property type="entry name" value="Nucleic acid-binding proteins"/>
    <property type="match status" value="1"/>
</dbReference>
<dbReference type="GO" id="GO:2000042">
    <property type="term" value="P:negative regulation of double-strand break repair via homologous recombination"/>
    <property type="evidence" value="ECO:0007669"/>
    <property type="project" value="TreeGrafter"/>
</dbReference>
<dbReference type="GO" id="GO:0005829">
    <property type="term" value="C:cytosol"/>
    <property type="evidence" value="ECO:0007669"/>
    <property type="project" value="TreeGrafter"/>
</dbReference>
<proteinExistence type="predicted"/>
<feature type="region of interest" description="Disordered" evidence="1">
    <location>
        <begin position="1"/>
        <end position="55"/>
    </location>
</feature>
<sequence length="166" mass="18382">MQTFPAVTHRETTAALGMYKPEETTTERKRPPPVKVLSGQLRTAESRGPADGGDGYVIRPRRGSSLPVSLVWMQGTVLEVQLDRNTVLLMDETGTFAVQGVNNIPKGRPCLFQGKYVMVMGVIQAISPEPVIRAVKMADLSELAALHRRMWRLEVEDLQQGPSRIT</sequence>
<dbReference type="STRING" id="41447.ENSSDUP00000025842"/>
<dbReference type="Pfam" id="PF16100">
    <property type="entry name" value="RMI2"/>
    <property type="match status" value="1"/>
</dbReference>
<evidence type="ECO:0000256" key="1">
    <source>
        <dbReference type="SAM" id="MobiDB-lite"/>
    </source>
</evidence>
<evidence type="ECO:0000313" key="2">
    <source>
        <dbReference type="Ensembl" id="ENSSDUP00000025842.1"/>
    </source>
</evidence>
<organism evidence="2 3">
    <name type="scientific">Seriola dumerili</name>
    <name type="common">Greater amberjack</name>
    <name type="synonym">Caranx dumerili</name>
    <dbReference type="NCBI Taxonomy" id="41447"/>
    <lineage>
        <taxon>Eukaryota</taxon>
        <taxon>Metazoa</taxon>
        <taxon>Chordata</taxon>
        <taxon>Craniata</taxon>
        <taxon>Vertebrata</taxon>
        <taxon>Euteleostomi</taxon>
        <taxon>Actinopterygii</taxon>
        <taxon>Neopterygii</taxon>
        <taxon>Teleostei</taxon>
        <taxon>Neoteleostei</taxon>
        <taxon>Acanthomorphata</taxon>
        <taxon>Carangaria</taxon>
        <taxon>Carangiformes</taxon>
        <taxon>Carangidae</taxon>
        <taxon>Seriola</taxon>
    </lineage>
</organism>
<accession>A0A3B4V5H2</accession>
<keyword evidence="3" id="KW-1185">Reference proteome</keyword>
<dbReference type="InterPro" id="IPR012340">
    <property type="entry name" value="NA-bd_OB-fold"/>
</dbReference>
<dbReference type="PANTHER" id="PTHR33962">
    <property type="entry name" value="RECQ-MEDIATED GENOME INSTABILITY PROTEIN 2 RMI2"/>
    <property type="match status" value="1"/>
</dbReference>
<feature type="compositionally biased region" description="Basic and acidic residues" evidence="1">
    <location>
        <begin position="20"/>
        <end position="30"/>
    </location>
</feature>
<dbReference type="GO" id="GO:0033045">
    <property type="term" value="P:regulation of sister chromatid segregation"/>
    <property type="evidence" value="ECO:0007669"/>
    <property type="project" value="TreeGrafter"/>
</dbReference>
<dbReference type="GeneTree" id="ENSGT00390000001653"/>
<dbReference type="GO" id="GO:0006281">
    <property type="term" value="P:DNA repair"/>
    <property type="evidence" value="ECO:0007669"/>
    <property type="project" value="TreeGrafter"/>
</dbReference>
<dbReference type="Proteomes" id="UP000261420">
    <property type="component" value="Unplaced"/>
</dbReference>
<dbReference type="GO" id="GO:0016607">
    <property type="term" value="C:nuclear speck"/>
    <property type="evidence" value="ECO:0007669"/>
    <property type="project" value="TreeGrafter"/>
</dbReference>